<feature type="compositionally biased region" description="Acidic residues" evidence="5">
    <location>
        <begin position="1"/>
        <end position="15"/>
    </location>
</feature>
<evidence type="ECO:0000313" key="6">
    <source>
        <dbReference type="EMBL" id="CAD6187312.1"/>
    </source>
</evidence>
<evidence type="ECO:0000313" key="7">
    <source>
        <dbReference type="Proteomes" id="UP000835052"/>
    </source>
</evidence>
<evidence type="ECO:0000256" key="5">
    <source>
        <dbReference type="SAM" id="MobiDB-lite"/>
    </source>
</evidence>
<dbReference type="InterPro" id="IPR015943">
    <property type="entry name" value="WD40/YVTN_repeat-like_dom_sf"/>
</dbReference>
<dbReference type="Pfam" id="PF00400">
    <property type="entry name" value="WD40"/>
    <property type="match status" value="4"/>
</dbReference>
<evidence type="ECO:0000256" key="3">
    <source>
        <dbReference type="ARBA" id="ARBA00022737"/>
    </source>
</evidence>
<accession>A0A8S1GWN2</accession>
<dbReference type="InterPro" id="IPR040324">
    <property type="entry name" value="WDR44/Dgr2"/>
</dbReference>
<dbReference type="PROSITE" id="PS50294">
    <property type="entry name" value="WD_REPEATS_REGION"/>
    <property type="match status" value="3"/>
</dbReference>
<dbReference type="PANTHER" id="PTHR14221:SF0">
    <property type="entry name" value="WD REPEAT-CONTAINING PROTEIN 44"/>
    <property type="match status" value="1"/>
</dbReference>
<dbReference type="Proteomes" id="UP000835052">
    <property type="component" value="Unassembled WGS sequence"/>
</dbReference>
<feature type="region of interest" description="Disordered" evidence="5">
    <location>
        <begin position="455"/>
        <end position="482"/>
    </location>
</feature>
<feature type="compositionally biased region" description="Acidic residues" evidence="5">
    <location>
        <begin position="566"/>
        <end position="577"/>
    </location>
</feature>
<dbReference type="EMBL" id="CAJGYM010000006">
    <property type="protein sequence ID" value="CAD6187312.1"/>
    <property type="molecule type" value="Genomic_DNA"/>
</dbReference>
<dbReference type="InterPro" id="IPR036322">
    <property type="entry name" value="WD40_repeat_dom_sf"/>
</dbReference>
<dbReference type="Gene3D" id="2.130.10.10">
    <property type="entry name" value="YVTN repeat-like/Quinoprotein amine dehydrogenase"/>
    <property type="match status" value="1"/>
</dbReference>
<gene>
    <name evidence="6" type="ORF">CAUJ_LOCUS3231</name>
</gene>
<feature type="repeat" description="WD" evidence="4">
    <location>
        <begin position="711"/>
        <end position="751"/>
    </location>
</feature>
<sequence>MATIDEDDEFEDAFEEIPPKVLKPVTPKPENTPRRPKDLNVADRSRNTPLAKSTSSQSHYFASPSVSHSTGSAFASPAVTGRESGAHRDRLLALRRRMNVEFGGREASGGSSVLGSEGDDALSTLSEATSLHSWHRHMLSGPETMVVHASDSVSTCATSHPARFTPQPNRIPFSPDPPSTESEQRLTSPWGSTVKNNDMNITRNSLSPIDRSPAQAPPPLPSRRNIPTPNRVPPPLPPRSSNMRLPDPVSLELAHRMKILEDEKENSTSTPISSPLELPASVSQCNRVSTKSNDSVGTICEAQNGEENRKKGHSKSNSLDRGLTLAKSLKSGPFPPTASKSNSLKRQEAEGEEEKRNNDAEVVIRELTTTLAATSQNTDRKLEPISSCASSSISSPSNNSSEKQQSAQCESSSRLQKFESPLDDAWKTKAHATFPSTTKDHSDSFSSMRYSLMKPARETEKEGRSMSDNNLNKHVRNKLSTSFDPIAQDVERRLSMKREAAAADDRTSISLSDDDAHSRYSMARSSIDHAKSLARNSVMYASGFFRGALKKVRNVTHTGGSAREEIGDETSEGEQSEDGVAPAVGTIVRPRKTKKGPFDFEQLTIEQELDNEHTGAVWCVRFSVCGRLLATAGQDSILRIWVIKSHLKYFSEMREKYHANMESSVDDPMSPLDNIDAFRPPSSLESVVNNDSPTDSDDASKLFVSKPFAVLKGHTADILDMSWSKNYFILSSGMDRTVKLWHISRSECLCCFQHIDFVTCVAFLPKDDRYFLSGSLDGKLRLWHIPDKKVAVWNEVQVKFITAITFVKNGKFAVVGTYNGRCYFYTTDQLKYHTVVDVRSSRGRNAKGHKVTGLAVHGDKLLVTSNDSRIRMYDVRDKALTCKFRGVQNEHSQIRAAFSPDGRHIVCGSEDKFVYLWRTSDLPSTMSVRKDRNSLWERVRAHNSPVSVAIFAPRPQVFFDIMDRFDKKFGREVSETEKNDGSVLTGQVIVSADLNGCIKVMVNRPRQTKTGQSTFFSSSSS</sequence>
<dbReference type="PANTHER" id="PTHR14221">
    <property type="entry name" value="WD REPEAT DOMAIN 44"/>
    <property type="match status" value="1"/>
</dbReference>
<feature type="region of interest" description="Disordered" evidence="5">
    <location>
        <begin position="556"/>
        <end position="580"/>
    </location>
</feature>
<name>A0A8S1GWN2_9PELO</name>
<dbReference type="SMART" id="SM00320">
    <property type="entry name" value="WD40"/>
    <property type="match status" value="6"/>
</dbReference>
<feature type="compositionally biased region" description="Basic and acidic residues" evidence="5">
    <location>
        <begin position="455"/>
        <end position="465"/>
    </location>
</feature>
<feature type="compositionally biased region" description="Polar residues" evidence="5">
    <location>
        <begin position="179"/>
        <end position="207"/>
    </location>
</feature>
<keyword evidence="3" id="KW-0677">Repeat</keyword>
<organism evidence="6 7">
    <name type="scientific">Caenorhabditis auriculariae</name>
    <dbReference type="NCBI Taxonomy" id="2777116"/>
    <lineage>
        <taxon>Eukaryota</taxon>
        <taxon>Metazoa</taxon>
        <taxon>Ecdysozoa</taxon>
        <taxon>Nematoda</taxon>
        <taxon>Chromadorea</taxon>
        <taxon>Rhabditida</taxon>
        <taxon>Rhabditina</taxon>
        <taxon>Rhabditomorpha</taxon>
        <taxon>Rhabditoidea</taxon>
        <taxon>Rhabditidae</taxon>
        <taxon>Peloderinae</taxon>
        <taxon>Caenorhabditis</taxon>
    </lineage>
</organism>
<feature type="region of interest" description="Disordered" evidence="5">
    <location>
        <begin position="157"/>
        <end position="246"/>
    </location>
</feature>
<feature type="compositionally biased region" description="Polar residues" evidence="5">
    <location>
        <begin position="466"/>
        <end position="482"/>
    </location>
</feature>
<feature type="region of interest" description="Disordered" evidence="5">
    <location>
        <begin position="374"/>
        <end position="416"/>
    </location>
</feature>
<feature type="region of interest" description="Disordered" evidence="5">
    <location>
        <begin position="1"/>
        <end position="86"/>
    </location>
</feature>
<dbReference type="AlphaFoldDB" id="A0A8S1GWN2"/>
<evidence type="ECO:0000256" key="4">
    <source>
        <dbReference type="PROSITE-ProRule" id="PRU00221"/>
    </source>
</evidence>
<feature type="repeat" description="WD" evidence="4">
    <location>
        <begin position="751"/>
        <end position="785"/>
    </location>
</feature>
<dbReference type="SUPFAM" id="SSF50978">
    <property type="entry name" value="WD40 repeat-like"/>
    <property type="match status" value="1"/>
</dbReference>
<protein>
    <recommendedName>
        <fullName evidence="1">WD repeat-containing protein 44</fullName>
    </recommendedName>
</protein>
<feature type="compositionally biased region" description="Basic and acidic residues" evidence="5">
    <location>
        <begin position="345"/>
        <end position="362"/>
    </location>
</feature>
<feature type="repeat" description="WD" evidence="4">
    <location>
        <begin position="897"/>
        <end position="927"/>
    </location>
</feature>
<dbReference type="PROSITE" id="PS50082">
    <property type="entry name" value="WD_REPEATS_2"/>
    <property type="match status" value="4"/>
</dbReference>
<evidence type="ECO:0000256" key="1">
    <source>
        <dbReference type="ARBA" id="ARBA00021207"/>
    </source>
</evidence>
<proteinExistence type="predicted"/>
<feature type="region of interest" description="Disordered" evidence="5">
    <location>
        <begin position="262"/>
        <end position="362"/>
    </location>
</feature>
<keyword evidence="2 4" id="KW-0853">WD repeat</keyword>
<dbReference type="OrthoDB" id="1932312at2759"/>
<feature type="compositionally biased region" description="Polar residues" evidence="5">
    <location>
        <begin position="281"/>
        <end position="296"/>
    </location>
</feature>
<feature type="compositionally biased region" description="Polar residues" evidence="5">
    <location>
        <begin position="47"/>
        <end position="73"/>
    </location>
</feature>
<feature type="compositionally biased region" description="Low complexity" evidence="5">
    <location>
        <begin position="19"/>
        <end position="29"/>
    </location>
</feature>
<dbReference type="InterPro" id="IPR001680">
    <property type="entry name" value="WD40_rpt"/>
</dbReference>
<feature type="compositionally biased region" description="Low complexity" evidence="5">
    <location>
        <begin position="384"/>
        <end position="401"/>
    </location>
</feature>
<keyword evidence="7" id="KW-1185">Reference proteome</keyword>
<feature type="compositionally biased region" description="Polar residues" evidence="5">
    <location>
        <begin position="402"/>
        <end position="415"/>
    </location>
</feature>
<reference evidence="6" key="1">
    <citation type="submission" date="2020-10" db="EMBL/GenBank/DDBJ databases">
        <authorList>
            <person name="Kikuchi T."/>
        </authorList>
    </citation>
    <scope>NUCLEOTIDE SEQUENCE</scope>
    <source>
        <strain evidence="6">NKZ352</strain>
    </source>
</reference>
<evidence type="ECO:0000256" key="2">
    <source>
        <dbReference type="ARBA" id="ARBA00022574"/>
    </source>
</evidence>
<feature type="compositionally biased region" description="Basic and acidic residues" evidence="5">
    <location>
        <begin position="31"/>
        <end position="46"/>
    </location>
</feature>
<feature type="repeat" description="WD" evidence="4">
    <location>
        <begin position="610"/>
        <end position="641"/>
    </location>
</feature>
<comment type="caution">
    <text evidence="6">The sequence shown here is derived from an EMBL/GenBank/DDBJ whole genome shotgun (WGS) entry which is preliminary data.</text>
</comment>